<dbReference type="InterPro" id="IPR035965">
    <property type="entry name" value="PAS-like_dom_sf"/>
</dbReference>
<reference evidence="12 13" key="1">
    <citation type="submission" date="2020-08" db="EMBL/GenBank/DDBJ databases">
        <title>Genomic Encyclopedia of Type Strains, Phase IV (KMG-IV): sequencing the most valuable type-strain genomes for metagenomic binning, comparative biology and taxonomic classification.</title>
        <authorList>
            <person name="Goeker M."/>
        </authorList>
    </citation>
    <scope>NUCLEOTIDE SEQUENCE [LARGE SCALE GENOMIC DNA]</scope>
    <source>
        <strain evidence="12 13">DSM 21458</strain>
    </source>
</reference>
<dbReference type="PROSITE" id="PS50110">
    <property type="entry name" value="RESPONSE_REGULATORY"/>
    <property type="match status" value="1"/>
</dbReference>
<feature type="domain" description="Histidine kinase" evidence="9">
    <location>
        <begin position="276"/>
        <end position="489"/>
    </location>
</feature>
<gene>
    <name evidence="12" type="ORF">HNR42_002187</name>
</gene>
<evidence type="ECO:0000256" key="8">
    <source>
        <dbReference type="SAM" id="Coils"/>
    </source>
</evidence>
<dbReference type="InterPro" id="IPR003661">
    <property type="entry name" value="HisK_dim/P_dom"/>
</dbReference>
<dbReference type="SMART" id="SM00448">
    <property type="entry name" value="REC"/>
    <property type="match status" value="1"/>
</dbReference>
<dbReference type="PANTHER" id="PTHR42878:SF15">
    <property type="entry name" value="BACTERIOPHYTOCHROME"/>
    <property type="match status" value="1"/>
</dbReference>
<dbReference type="InterPro" id="IPR000014">
    <property type="entry name" value="PAS"/>
</dbReference>
<dbReference type="SMART" id="SM00387">
    <property type="entry name" value="HATPase_c"/>
    <property type="match status" value="1"/>
</dbReference>
<feature type="modified residue" description="4-aspartylphosphate" evidence="7">
    <location>
        <position position="58"/>
    </location>
</feature>
<dbReference type="PANTHER" id="PTHR42878">
    <property type="entry name" value="TWO-COMPONENT HISTIDINE KINASE"/>
    <property type="match status" value="1"/>
</dbReference>
<dbReference type="Gene3D" id="1.10.287.130">
    <property type="match status" value="1"/>
</dbReference>
<accession>A0A841I423</accession>
<dbReference type="NCBIfam" id="TIGR00229">
    <property type="entry name" value="sensory_box"/>
    <property type="match status" value="1"/>
</dbReference>
<evidence type="ECO:0000256" key="3">
    <source>
        <dbReference type="ARBA" id="ARBA00022553"/>
    </source>
</evidence>
<evidence type="ECO:0000256" key="4">
    <source>
        <dbReference type="ARBA" id="ARBA00022679"/>
    </source>
</evidence>
<evidence type="ECO:0000256" key="2">
    <source>
        <dbReference type="ARBA" id="ARBA00012438"/>
    </source>
</evidence>
<evidence type="ECO:0000256" key="7">
    <source>
        <dbReference type="PROSITE-ProRule" id="PRU00169"/>
    </source>
</evidence>
<evidence type="ECO:0000259" key="10">
    <source>
        <dbReference type="PROSITE" id="PS50110"/>
    </source>
</evidence>
<dbReference type="InterPro" id="IPR036890">
    <property type="entry name" value="HATPase_C_sf"/>
</dbReference>
<dbReference type="GO" id="GO:0000155">
    <property type="term" value="F:phosphorelay sensor kinase activity"/>
    <property type="evidence" value="ECO:0007669"/>
    <property type="project" value="InterPro"/>
</dbReference>
<dbReference type="Gene3D" id="3.30.565.10">
    <property type="entry name" value="Histidine kinase-like ATPase, C-terminal domain"/>
    <property type="match status" value="1"/>
</dbReference>
<dbReference type="Gene3D" id="3.40.50.2300">
    <property type="match status" value="1"/>
</dbReference>
<dbReference type="AlphaFoldDB" id="A0A841I423"/>
<comment type="caution">
    <text evidence="12">The sequence shown here is derived from an EMBL/GenBank/DDBJ whole genome shotgun (WGS) entry which is preliminary data.</text>
</comment>
<dbReference type="PROSITE" id="PS50112">
    <property type="entry name" value="PAS"/>
    <property type="match status" value="1"/>
</dbReference>
<dbReference type="Pfam" id="PF08448">
    <property type="entry name" value="PAS_4"/>
    <property type="match status" value="1"/>
</dbReference>
<proteinExistence type="predicted"/>
<dbReference type="SUPFAM" id="SSF47384">
    <property type="entry name" value="Homodimeric domain of signal transducing histidine kinase"/>
    <property type="match status" value="1"/>
</dbReference>
<evidence type="ECO:0000313" key="12">
    <source>
        <dbReference type="EMBL" id="MBB6098752.1"/>
    </source>
</evidence>
<keyword evidence="4" id="KW-0808">Transferase</keyword>
<dbReference type="Pfam" id="PF00072">
    <property type="entry name" value="Response_reg"/>
    <property type="match status" value="1"/>
</dbReference>
<dbReference type="EMBL" id="JACHHG010000007">
    <property type="protein sequence ID" value="MBB6098752.1"/>
    <property type="molecule type" value="Genomic_DNA"/>
</dbReference>
<evidence type="ECO:0000259" key="9">
    <source>
        <dbReference type="PROSITE" id="PS50109"/>
    </source>
</evidence>
<evidence type="ECO:0000259" key="11">
    <source>
        <dbReference type="PROSITE" id="PS50112"/>
    </source>
</evidence>
<dbReference type="InterPro" id="IPR001789">
    <property type="entry name" value="Sig_transdc_resp-reg_receiver"/>
</dbReference>
<organism evidence="12 13">
    <name type="scientific">Deinobacterium chartae</name>
    <dbReference type="NCBI Taxonomy" id="521158"/>
    <lineage>
        <taxon>Bacteria</taxon>
        <taxon>Thermotogati</taxon>
        <taxon>Deinococcota</taxon>
        <taxon>Deinococci</taxon>
        <taxon>Deinococcales</taxon>
        <taxon>Deinococcaceae</taxon>
        <taxon>Deinobacterium</taxon>
    </lineage>
</organism>
<dbReference type="GO" id="GO:0007234">
    <property type="term" value="P:osmosensory signaling via phosphorelay pathway"/>
    <property type="evidence" value="ECO:0007669"/>
    <property type="project" value="TreeGrafter"/>
</dbReference>
<comment type="catalytic activity">
    <reaction evidence="1">
        <text>ATP + protein L-histidine = ADP + protein N-phospho-L-histidine.</text>
        <dbReference type="EC" id="2.7.13.3"/>
    </reaction>
</comment>
<dbReference type="EC" id="2.7.13.3" evidence="2"/>
<keyword evidence="8" id="KW-0175">Coiled coil</keyword>
<keyword evidence="6" id="KW-0472">Membrane</keyword>
<dbReference type="RefSeq" id="WP_183987468.1">
    <property type="nucleotide sequence ID" value="NZ_JACHHG010000007.1"/>
</dbReference>
<dbReference type="SUPFAM" id="SSF52172">
    <property type="entry name" value="CheY-like"/>
    <property type="match status" value="1"/>
</dbReference>
<dbReference type="SUPFAM" id="SSF55785">
    <property type="entry name" value="PYP-like sensor domain (PAS domain)"/>
    <property type="match status" value="1"/>
</dbReference>
<dbReference type="SUPFAM" id="SSF55874">
    <property type="entry name" value="ATPase domain of HSP90 chaperone/DNA topoisomerase II/histidine kinase"/>
    <property type="match status" value="1"/>
</dbReference>
<evidence type="ECO:0000313" key="13">
    <source>
        <dbReference type="Proteomes" id="UP000569951"/>
    </source>
</evidence>
<dbReference type="InterPro" id="IPR005467">
    <property type="entry name" value="His_kinase_dom"/>
</dbReference>
<dbReference type="GO" id="GO:0030295">
    <property type="term" value="F:protein kinase activator activity"/>
    <property type="evidence" value="ECO:0007669"/>
    <property type="project" value="TreeGrafter"/>
</dbReference>
<dbReference type="SMART" id="SM00091">
    <property type="entry name" value="PAS"/>
    <property type="match status" value="1"/>
</dbReference>
<name>A0A841I423_9DEIO</name>
<evidence type="ECO:0000256" key="1">
    <source>
        <dbReference type="ARBA" id="ARBA00000085"/>
    </source>
</evidence>
<dbReference type="InterPro" id="IPR011006">
    <property type="entry name" value="CheY-like_superfamily"/>
</dbReference>
<keyword evidence="3 7" id="KW-0597">Phosphoprotein</keyword>
<dbReference type="InterPro" id="IPR036097">
    <property type="entry name" value="HisK_dim/P_sf"/>
</dbReference>
<dbReference type="InterPro" id="IPR003594">
    <property type="entry name" value="HATPase_dom"/>
</dbReference>
<dbReference type="InterPro" id="IPR004358">
    <property type="entry name" value="Sig_transdc_His_kin-like_C"/>
</dbReference>
<dbReference type="InterPro" id="IPR050351">
    <property type="entry name" value="BphY/WalK/GraS-like"/>
</dbReference>
<dbReference type="CDD" id="cd00130">
    <property type="entry name" value="PAS"/>
    <property type="match status" value="1"/>
</dbReference>
<dbReference type="GO" id="GO:0016020">
    <property type="term" value="C:membrane"/>
    <property type="evidence" value="ECO:0007669"/>
    <property type="project" value="UniProtKB-SubCell"/>
</dbReference>
<feature type="coiled-coil region" evidence="8">
    <location>
        <begin position="231"/>
        <end position="269"/>
    </location>
</feature>
<dbReference type="GO" id="GO:0000156">
    <property type="term" value="F:phosphorelay response regulator activity"/>
    <property type="evidence" value="ECO:0007669"/>
    <property type="project" value="TreeGrafter"/>
</dbReference>
<keyword evidence="5" id="KW-0418">Kinase</keyword>
<dbReference type="Pfam" id="PF02518">
    <property type="entry name" value="HATPase_c"/>
    <property type="match status" value="1"/>
</dbReference>
<dbReference type="PRINTS" id="PR00344">
    <property type="entry name" value="BCTRLSENSOR"/>
</dbReference>
<dbReference type="PROSITE" id="PS50109">
    <property type="entry name" value="HIS_KIN"/>
    <property type="match status" value="1"/>
</dbReference>
<dbReference type="Proteomes" id="UP000569951">
    <property type="component" value="Unassembled WGS sequence"/>
</dbReference>
<dbReference type="InterPro" id="IPR013656">
    <property type="entry name" value="PAS_4"/>
</dbReference>
<dbReference type="Gene3D" id="3.30.450.20">
    <property type="entry name" value="PAS domain"/>
    <property type="match status" value="1"/>
</dbReference>
<feature type="domain" description="Response regulatory" evidence="10">
    <location>
        <begin position="10"/>
        <end position="126"/>
    </location>
</feature>
<evidence type="ECO:0000256" key="6">
    <source>
        <dbReference type="ARBA" id="ARBA00023136"/>
    </source>
</evidence>
<protein>
    <recommendedName>
        <fullName evidence="2">histidine kinase</fullName>
        <ecNumber evidence="2">2.7.13.3</ecNumber>
    </recommendedName>
</protein>
<feature type="domain" description="PAS" evidence="11">
    <location>
        <begin position="131"/>
        <end position="201"/>
    </location>
</feature>
<evidence type="ECO:0000256" key="5">
    <source>
        <dbReference type="ARBA" id="ARBA00022777"/>
    </source>
</evidence>
<sequence length="500" mass="56282">MNPTDPAEPTVLVVDDNAAARYVTVHALTRAGYRVLEAERGQAALELATQDPALIVLDVNLPDLDGFEVCRRLKTSTRTRHIPVLQVSATYPNPSSMVRGLEEGADGYLTYPVDSAVLVATVRALLRARQAEERTTAILESIGDAFFALDAELRLEYLNGEAERLWGRDRHDLVGQPLEAVWHADWNAQVPATLRAALADRQTRRTELYDAVRDRYWELSVFPSRDGLSVYLRETTERRRAENAVQRLNRTLEQRVEERTAELQELHLSTQAFIYALARDLETPLRQIKSFARLLQNRPVNRDERSARYLENISALLDQLSTQVETLAAFSMARQEQLSLARVDLEVVVREVRKDLERETRGRRVVWNVADLPVLRADPILIQMVMRDLLDNALKFTRDREIAEITLSAEARPDGWTVRVGDNGIGFEPEQRHLLFAPLQRLHGRADLEGSGMGLAQVRRIVQLHGGRVGAENVPGQGALFWFFLPSGDEAAGAVTEAGH</sequence>
<keyword evidence="13" id="KW-1185">Reference proteome</keyword>
<dbReference type="Pfam" id="PF00512">
    <property type="entry name" value="HisKA"/>
    <property type="match status" value="1"/>
</dbReference>